<organism evidence="3 4">
    <name type="scientific">Marilutibacter maris</name>
    <dbReference type="NCBI Taxonomy" id="1605891"/>
    <lineage>
        <taxon>Bacteria</taxon>
        <taxon>Pseudomonadati</taxon>
        <taxon>Pseudomonadota</taxon>
        <taxon>Gammaproteobacteria</taxon>
        <taxon>Lysobacterales</taxon>
        <taxon>Lysobacteraceae</taxon>
        <taxon>Marilutibacter</taxon>
    </lineage>
</organism>
<evidence type="ECO:0000313" key="4">
    <source>
        <dbReference type="Proteomes" id="UP000320431"/>
    </source>
</evidence>
<dbReference type="PROSITE" id="PS51186">
    <property type="entry name" value="GNAT"/>
    <property type="match status" value="1"/>
</dbReference>
<gene>
    <name evidence="3" type="ORF">FKV24_012550</name>
</gene>
<comment type="caution">
    <text evidence="3">The sequence shown here is derived from an EMBL/GenBank/DDBJ whole genome shotgun (WGS) entry which is preliminary data.</text>
</comment>
<dbReference type="AlphaFoldDB" id="A0A508AII9"/>
<reference evidence="3 4" key="1">
    <citation type="submission" date="2019-10" db="EMBL/GenBank/DDBJ databases">
        <title>Lysobacter alkalisoli sp. nov., isolated from saline-alkaline soil.</title>
        <authorList>
            <person name="Sun J.-Q."/>
        </authorList>
    </citation>
    <scope>NUCLEOTIDE SEQUENCE [LARGE SCALE GENOMIC DNA]</scope>
    <source>
        <strain evidence="3 4">KCTC 42381</strain>
    </source>
</reference>
<protein>
    <submittedName>
        <fullName evidence="3">GNAT family N-acetyltransferase</fullName>
    </submittedName>
</protein>
<dbReference type="PANTHER" id="PTHR43877">
    <property type="entry name" value="AMINOALKYLPHOSPHONATE N-ACETYLTRANSFERASE-RELATED-RELATED"/>
    <property type="match status" value="1"/>
</dbReference>
<accession>A0A508AII9</accession>
<evidence type="ECO:0000256" key="2">
    <source>
        <dbReference type="ARBA" id="ARBA00023315"/>
    </source>
</evidence>
<evidence type="ECO:0000256" key="1">
    <source>
        <dbReference type="ARBA" id="ARBA00022679"/>
    </source>
</evidence>
<dbReference type="InterPro" id="IPR050832">
    <property type="entry name" value="Bact_Acetyltransf"/>
</dbReference>
<dbReference type="SUPFAM" id="SSF55729">
    <property type="entry name" value="Acyl-CoA N-acyltransferases (Nat)"/>
    <property type="match status" value="1"/>
</dbReference>
<keyword evidence="2" id="KW-0012">Acyltransferase</keyword>
<dbReference type="Gene3D" id="3.40.630.30">
    <property type="match status" value="1"/>
</dbReference>
<keyword evidence="1 3" id="KW-0808">Transferase</keyword>
<dbReference type="RefSeq" id="WP_141482603.1">
    <property type="nucleotide sequence ID" value="NZ_VICD02000214.1"/>
</dbReference>
<dbReference type="CDD" id="cd04301">
    <property type="entry name" value="NAT_SF"/>
    <property type="match status" value="1"/>
</dbReference>
<dbReference type="Pfam" id="PF00583">
    <property type="entry name" value="Acetyltransf_1"/>
    <property type="match status" value="1"/>
</dbReference>
<dbReference type="GO" id="GO:0016747">
    <property type="term" value="F:acyltransferase activity, transferring groups other than amino-acyl groups"/>
    <property type="evidence" value="ECO:0007669"/>
    <property type="project" value="InterPro"/>
</dbReference>
<dbReference type="InterPro" id="IPR000182">
    <property type="entry name" value="GNAT_dom"/>
</dbReference>
<dbReference type="Proteomes" id="UP000320431">
    <property type="component" value="Unassembled WGS sequence"/>
</dbReference>
<dbReference type="EMBL" id="VICD02000214">
    <property type="protein sequence ID" value="KAB8180331.1"/>
    <property type="molecule type" value="Genomic_DNA"/>
</dbReference>
<name>A0A508AII9_9GAMM</name>
<sequence length="169" mass="18121">MSGGAPTPAGNIVLRTAAADDLRAIVHLLADDALGRARERDVDPLPDSYRVAFEAIAADPNNTLLVAADEDGTPVGVLQLTVIPSLTYQGRPRALIEGVRVAASMRGRGLGRRLFDAAIGLARERGCHLLQLTTDKRRPEALRFYQSLGFVASHEGMKLDLSDQAKVPL</sequence>
<dbReference type="InterPro" id="IPR016181">
    <property type="entry name" value="Acyl_CoA_acyltransferase"/>
</dbReference>
<dbReference type="PANTHER" id="PTHR43877:SF2">
    <property type="entry name" value="AMINOALKYLPHOSPHONATE N-ACETYLTRANSFERASE-RELATED"/>
    <property type="match status" value="1"/>
</dbReference>
<evidence type="ECO:0000313" key="3">
    <source>
        <dbReference type="EMBL" id="KAB8180331.1"/>
    </source>
</evidence>
<proteinExistence type="predicted"/>